<feature type="region of interest" description="Disordered" evidence="5">
    <location>
        <begin position="246"/>
        <end position="401"/>
    </location>
</feature>
<feature type="region of interest" description="Disordered" evidence="5">
    <location>
        <begin position="990"/>
        <end position="1009"/>
    </location>
</feature>
<dbReference type="EMBL" id="KB300427">
    <property type="protein sequence ID" value="ELU06752.1"/>
    <property type="molecule type" value="Genomic_DNA"/>
</dbReference>
<dbReference type="AlphaFoldDB" id="R7US61"/>
<dbReference type="Proteomes" id="UP000014760">
    <property type="component" value="Unassembled WGS sequence"/>
</dbReference>
<evidence type="ECO:0000256" key="2">
    <source>
        <dbReference type="ARBA" id="ARBA00022771"/>
    </source>
</evidence>
<dbReference type="PROSITE" id="PS50865">
    <property type="entry name" value="ZF_MYND_2"/>
    <property type="match status" value="1"/>
</dbReference>
<sequence>MTNDLDIIKEAAVLRLFQQGIIKKAPSRDTIQDFFARHFEPQIHVSNYIQYNDSLSVVAGDVNDIQDSACDVTIVRRVLADTDCLAEALDTSSPSVNTPSVRELISEAMSKKTSLCHGATSRTQKDKLARLNHKSSKEGVLERTRKILSKNMPCKSSRRKLKRYQKLLKQQKQSSNHHFTKRSCETGSNQAPETQHVTKTPEKQPEETIEEDVDEDKLVIATEDIPLEDIKIPEYWQELFEAASIESNAGDQMDDATETETQTEGIDGDINPCEELGVHVEKEESIGEEGEKGQKDAKEEQRGKEEKEEGEGDAVDACIDSVVNTNSSESSPGEEIKDPSNGSSTEDAKEEGGGRVKRKYKKRKGKKKDESPGDNEDQADKGPPAKRKSSPSLEDMAKVIPLQEQSSRLALDLPGHNWLESKILTGVQPPPPKPKRDREVKRNQETAPKPVEEDKASGETAEPRLSKSPVSTSSPVTTLNEARSETASHSTAAHDILLLKAPSEVNIQNSIANAFSLKPDSMEPRLPPLEPLNQMPELRRHSLDLNPQTQSQDLSSNIANGISSSKSHNPDNDVIVVDSQNALGHRRSRADIASLCYRTPSVADLGLPKILQPISPGLPRSNPEQMNRHLPRTTSHLDRPVANLRPIPIQIHPQREYPSWSAKSPPMPPKDYLKETGNHGGRRDQSYHGGLRFQAMPDGSIDMSTKKVETPSPVLKALDKRNAEPDVPLNLSRKTPNHPMRSPSDQVQGPPPPAAHSKHATSKHYSHRHQAPPPSHMNTCSRSEHLNQNDSSLINNGSSVETLCSRDAVGPRHQTSSRDNSHEEKSNISKISKYSPPLPQFNYPSQSLRRYSPILPASVPRNILDDRDSVIKSRPAPVLGFSAASAPTHSRVHFMDSSQERSHNRQNTSNTNAIRPLQGPPPLISASSYLMQNLAQPLPNYLSSTQATRTPLKAAMAADRPLHNTRQSATQPRLPFSSSMWAQLPDRSNEMHNNLQRSPSSYQTPPYRSQNFNISAEQRVAWMTPPSPDANSYKIRPLVIEPSTHFSREPPKTRSELGRCVGCQKPAVFTCINCHVTPFCSHHCMNNAWPLHKAECAALSRQQRLWQTPWMR</sequence>
<keyword evidence="9" id="KW-1185">Reference proteome</keyword>
<evidence type="ECO:0000256" key="4">
    <source>
        <dbReference type="PROSITE-ProRule" id="PRU00134"/>
    </source>
</evidence>
<dbReference type="EnsemblMetazoa" id="CapteT221623">
    <property type="protein sequence ID" value="CapteP221623"/>
    <property type="gene ID" value="CapteG221623"/>
</dbReference>
<gene>
    <name evidence="7" type="ORF">CAPTEDRAFT_221623</name>
</gene>
<feature type="compositionally biased region" description="Polar residues" evidence="5">
    <location>
        <begin position="185"/>
        <end position="198"/>
    </location>
</feature>
<dbReference type="Gene3D" id="6.10.140.2220">
    <property type="match status" value="1"/>
</dbReference>
<protein>
    <recommendedName>
        <fullName evidence="6">MYND-type domain-containing protein</fullName>
    </recommendedName>
</protein>
<organism evidence="7">
    <name type="scientific">Capitella teleta</name>
    <name type="common">Polychaete worm</name>
    <dbReference type="NCBI Taxonomy" id="283909"/>
    <lineage>
        <taxon>Eukaryota</taxon>
        <taxon>Metazoa</taxon>
        <taxon>Spiralia</taxon>
        <taxon>Lophotrochozoa</taxon>
        <taxon>Annelida</taxon>
        <taxon>Polychaeta</taxon>
        <taxon>Sedentaria</taxon>
        <taxon>Scolecida</taxon>
        <taxon>Capitellidae</taxon>
        <taxon>Capitella</taxon>
    </lineage>
</organism>
<reference evidence="7 9" key="2">
    <citation type="journal article" date="2013" name="Nature">
        <title>Insights into bilaterian evolution from three spiralian genomes.</title>
        <authorList>
            <person name="Simakov O."/>
            <person name="Marletaz F."/>
            <person name="Cho S.J."/>
            <person name="Edsinger-Gonzales E."/>
            <person name="Havlak P."/>
            <person name="Hellsten U."/>
            <person name="Kuo D.H."/>
            <person name="Larsson T."/>
            <person name="Lv J."/>
            <person name="Arendt D."/>
            <person name="Savage R."/>
            <person name="Osoegawa K."/>
            <person name="de Jong P."/>
            <person name="Grimwood J."/>
            <person name="Chapman J.A."/>
            <person name="Shapiro H."/>
            <person name="Aerts A."/>
            <person name="Otillar R.P."/>
            <person name="Terry A.Y."/>
            <person name="Boore J.L."/>
            <person name="Grigoriev I.V."/>
            <person name="Lindberg D.R."/>
            <person name="Seaver E.C."/>
            <person name="Weisblat D.A."/>
            <person name="Putnam N.H."/>
            <person name="Rokhsar D.S."/>
        </authorList>
    </citation>
    <scope>NUCLEOTIDE SEQUENCE</scope>
    <source>
        <strain evidence="7 9">I ESC-2004</strain>
    </source>
</reference>
<dbReference type="PROSITE" id="PS01360">
    <property type="entry name" value="ZF_MYND_1"/>
    <property type="match status" value="1"/>
</dbReference>
<name>R7US61_CAPTE</name>
<feature type="region of interest" description="Disordered" evidence="5">
    <location>
        <begin position="167"/>
        <end position="214"/>
    </location>
</feature>
<reference evidence="8" key="3">
    <citation type="submission" date="2015-06" db="UniProtKB">
        <authorList>
            <consortium name="EnsemblMetazoa"/>
        </authorList>
    </citation>
    <scope>IDENTIFICATION</scope>
</reference>
<feature type="compositionally biased region" description="Polar residues" evidence="5">
    <location>
        <begin position="547"/>
        <end position="567"/>
    </location>
</feature>
<keyword evidence="1" id="KW-0479">Metal-binding</keyword>
<dbReference type="InterPro" id="IPR002893">
    <property type="entry name" value="Znf_MYND"/>
</dbReference>
<evidence type="ECO:0000313" key="7">
    <source>
        <dbReference type="EMBL" id="ELU06752.1"/>
    </source>
</evidence>
<evidence type="ECO:0000256" key="3">
    <source>
        <dbReference type="ARBA" id="ARBA00022833"/>
    </source>
</evidence>
<feature type="compositionally biased region" description="Polar residues" evidence="5">
    <location>
        <begin position="479"/>
        <end position="489"/>
    </location>
</feature>
<dbReference type="GO" id="GO:0008270">
    <property type="term" value="F:zinc ion binding"/>
    <property type="evidence" value="ECO:0007669"/>
    <property type="project" value="UniProtKB-KW"/>
</dbReference>
<keyword evidence="2 4" id="KW-0863">Zinc-finger</keyword>
<feature type="compositionally biased region" description="Polar residues" evidence="5">
    <location>
        <begin position="322"/>
        <end position="331"/>
    </location>
</feature>
<dbReference type="SUPFAM" id="SSF144232">
    <property type="entry name" value="HIT/MYND zinc finger-like"/>
    <property type="match status" value="1"/>
</dbReference>
<feature type="region of interest" description="Disordered" evidence="5">
    <location>
        <begin position="896"/>
        <end position="919"/>
    </location>
</feature>
<feature type="region of interest" description="Disordered" evidence="5">
    <location>
        <begin position="422"/>
        <end position="489"/>
    </location>
</feature>
<dbReference type="Pfam" id="PF01753">
    <property type="entry name" value="zf-MYND"/>
    <property type="match status" value="1"/>
</dbReference>
<feature type="compositionally biased region" description="Basic and acidic residues" evidence="5">
    <location>
        <begin position="671"/>
        <end position="686"/>
    </location>
</feature>
<evidence type="ECO:0000256" key="1">
    <source>
        <dbReference type="ARBA" id="ARBA00022723"/>
    </source>
</evidence>
<proteinExistence type="predicted"/>
<feature type="compositionally biased region" description="Low complexity" evidence="5">
    <location>
        <begin position="468"/>
        <end position="478"/>
    </location>
</feature>
<dbReference type="HOGENOM" id="CLU_281624_0_0_1"/>
<evidence type="ECO:0000259" key="6">
    <source>
        <dbReference type="PROSITE" id="PS50865"/>
    </source>
</evidence>
<feature type="compositionally biased region" description="Basic and acidic residues" evidence="5">
    <location>
        <begin position="434"/>
        <end position="465"/>
    </location>
</feature>
<feature type="compositionally biased region" description="Basic residues" evidence="5">
    <location>
        <begin position="355"/>
        <end position="366"/>
    </location>
</feature>
<evidence type="ECO:0000313" key="9">
    <source>
        <dbReference type="Proteomes" id="UP000014760"/>
    </source>
</evidence>
<keyword evidence="3" id="KW-0862">Zinc</keyword>
<feature type="region of interest" description="Disordered" evidence="5">
    <location>
        <begin position="547"/>
        <end position="573"/>
    </location>
</feature>
<feature type="compositionally biased region" description="Basic residues" evidence="5">
    <location>
        <begin position="756"/>
        <end position="770"/>
    </location>
</feature>
<feature type="domain" description="MYND-type" evidence="6">
    <location>
        <begin position="1060"/>
        <end position="1096"/>
    </location>
</feature>
<evidence type="ECO:0000256" key="5">
    <source>
        <dbReference type="SAM" id="MobiDB-lite"/>
    </source>
</evidence>
<dbReference type="EMBL" id="AMQN01007318">
    <property type="status" value="NOT_ANNOTATED_CDS"/>
    <property type="molecule type" value="Genomic_DNA"/>
</dbReference>
<feature type="compositionally biased region" description="Basic and acidic residues" evidence="5">
    <location>
        <begin position="276"/>
        <end position="307"/>
    </location>
</feature>
<reference evidence="9" key="1">
    <citation type="submission" date="2012-12" db="EMBL/GenBank/DDBJ databases">
        <authorList>
            <person name="Hellsten U."/>
            <person name="Grimwood J."/>
            <person name="Chapman J.A."/>
            <person name="Shapiro H."/>
            <person name="Aerts A."/>
            <person name="Otillar R.P."/>
            <person name="Terry A.Y."/>
            <person name="Boore J.L."/>
            <person name="Simakov O."/>
            <person name="Marletaz F."/>
            <person name="Cho S.-J."/>
            <person name="Edsinger-Gonzales E."/>
            <person name="Havlak P."/>
            <person name="Kuo D.-H."/>
            <person name="Larsson T."/>
            <person name="Lv J."/>
            <person name="Arendt D."/>
            <person name="Savage R."/>
            <person name="Osoegawa K."/>
            <person name="de Jong P."/>
            <person name="Lindberg D.R."/>
            <person name="Seaver E.C."/>
            <person name="Weisblat D.A."/>
            <person name="Putnam N.H."/>
            <person name="Grigoriev I.V."/>
            <person name="Rokhsar D.S."/>
        </authorList>
    </citation>
    <scope>NUCLEOTIDE SEQUENCE</scope>
    <source>
        <strain evidence="9">I ESC-2004</strain>
    </source>
</reference>
<feature type="compositionally biased region" description="Polar residues" evidence="5">
    <location>
        <begin position="991"/>
        <end position="1009"/>
    </location>
</feature>
<feature type="compositionally biased region" description="Polar residues" evidence="5">
    <location>
        <begin position="788"/>
        <end position="802"/>
    </location>
</feature>
<feature type="region of interest" description="Disordered" evidence="5">
    <location>
        <begin position="652"/>
        <end position="845"/>
    </location>
</feature>
<evidence type="ECO:0000313" key="8">
    <source>
        <dbReference type="EnsemblMetazoa" id="CapteP221623"/>
    </source>
</evidence>
<dbReference type="OMA" id="IDCANKH"/>
<accession>R7US61</accession>